<dbReference type="PANTHER" id="PTHR10745:SF0">
    <property type="entry name" value="GLYCINE--TRNA LIGASE"/>
    <property type="match status" value="1"/>
</dbReference>
<organism evidence="12 13">
    <name type="scientific">Methanosalsum zhilinae (strain DSM 4017 / NBRC 107636 / OCM 62 / WeN5)</name>
    <name type="common">Methanohalophilus zhilinae</name>
    <dbReference type="NCBI Taxonomy" id="679901"/>
    <lineage>
        <taxon>Archaea</taxon>
        <taxon>Methanobacteriati</taxon>
        <taxon>Methanobacteriota</taxon>
        <taxon>Stenosarchaea group</taxon>
        <taxon>Methanomicrobia</taxon>
        <taxon>Methanosarcinales</taxon>
        <taxon>Methanosarcinaceae</taxon>
        <taxon>Methanosalsum</taxon>
    </lineage>
</organism>
<evidence type="ECO:0000313" key="12">
    <source>
        <dbReference type="EMBL" id="AEH60129.1"/>
    </source>
</evidence>
<feature type="domain" description="Aminoacyl-transfer RNA synthetases class-II family profile" evidence="11">
    <location>
        <begin position="2"/>
        <end position="454"/>
    </location>
</feature>
<keyword evidence="6" id="KW-0547">Nucleotide-binding</keyword>
<dbReference type="GO" id="GO:0005737">
    <property type="term" value="C:cytoplasm"/>
    <property type="evidence" value="ECO:0007669"/>
    <property type="project" value="UniProtKB-SubCell"/>
</dbReference>
<dbReference type="OrthoDB" id="6113at2157"/>
<keyword evidence="9 12" id="KW-0030">Aminoacyl-tRNA synthetase</keyword>
<dbReference type="Gene3D" id="3.40.50.800">
    <property type="entry name" value="Anticodon-binding domain"/>
    <property type="match status" value="1"/>
</dbReference>
<protein>
    <recommendedName>
        <fullName evidence="3">glycine--tRNA ligase</fullName>
        <ecNumber evidence="3">6.1.1.14</ecNumber>
    </recommendedName>
    <alternativeName>
        <fullName evidence="10">Diadenosine tetraphosphate synthetase</fullName>
    </alternativeName>
</protein>
<dbReference type="InterPro" id="IPR033731">
    <property type="entry name" value="GlyRS-like_core"/>
</dbReference>
<evidence type="ECO:0000313" key="13">
    <source>
        <dbReference type="Proteomes" id="UP000006622"/>
    </source>
</evidence>
<dbReference type="Gene3D" id="3.30.930.10">
    <property type="entry name" value="Bira Bifunctional Protein, Domain 2"/>
    <property type="match status" value="1"/>
</dbReference>
<keyword evidence="4" id="KW-0963">Cytoplasm</keyword>
<accession>F7XNM8</accession>
<dbReference type="Gene3D" id="3.30.720.200">
    <property type="match status" value="1"/>
</dbReference>
<comment type="subcellular location">
    <subcellularLocation>
        <location evidence="1">Cytoplasm</location>
    </subcellularLocation>
</comment>
<proteinExistence type="inferred from homology"/>
<evidence type="ECO:0000256" key="9">
    <source>
        <dbReference type="ARBA" id="ARBA00023146"/>
    </source>
</evidence>
<dbReference type="PROSITE" id="PS50862">
    <property type="entry name" value="AA_TRNA_LIGASE_II"/>
    <property type="match status" value="1"/>
</dbReference>
<evidence type="ECO:0000256" key="1">
    <source>
        <dbReference type="ARBA" id="ARBA00004496"/>
    </source>
</evidence>
<dbReference type="EMBL" id="CP002101">
    <property type="protein sequence ID" value="AEH60129.1"/>
    <property type="molecule type" value="Genomic_DNA"/>
</dbReference>
<evidence type="ECO:0000256" key="8">
    <source>
        <dbReference type="ARBA" id="ARBA00022917"/>
    </source>
</evidence>
<dbReference type="RefSeq" id="WP_013897568.1">
    <property type="nucleotide sequence ID" value="NC_015676.1"/>
</dbReference>
<dbReference type="InterPro" id="IPR006195">
    <property type="entry name" value="aa-tRNA-synth_II"/>
</dbReference>
<dbReference type="GeneID" id="10821854"/>
<dbReference type="InterPro" id="IPR045864">
    <property type="entry name" value="aa-tRNA-synth_II/BPL/LPL"/>
</dbReference>
<dbReference type="KEGG" id="mzh:Mzhil_0252"/>
<evidence type="ECO:0000259" key="11">
    <source>
        <dbReference type="PROSITE" id="PS50862"/>
    </source>
</evidence>
<dbReference type="CDD" id="cd00858">
    <property type="entry name" value="GlyRS_anticodon"/>
    <property type="match status" value="1"/>
</dbReference>
<keyword evidence="13" id="KW-1185">Reference proteome</keyword>
<reference evidence="12" key="1">
    <citation type="submission" date="2010-07" db="EMBL/GenBank/DDBJ databases">
        <title>The complete genome of Methanosalsum zhilinae DSM 4017.</title>
        <authorList>
            <consortium name="US DOE Joint Genome Institute (JGI-PGF)"/>
            <person name="Lucas S."/>
            <person name="Copeland A."/>
            <person name="Lapidus A."/>
            <person name="Glavina del Rio T."/>
            <person name="Dalin E."/>
            <person name="Tice H."/>
            <person name="Bruce D."/>
            <person name="Goodwin L."/>
            <person name="Pitluck S."/>
            <person name="Kyrpides N."/>
            <person name="Mavromatis K."/>
            <person name="Ovchinnikova G."/>
            <person name="Daligault H."/>
            <person name="Detter J.C."/>
            <person name="Han C."/>
            <person name="Tapia R."/>
            <person name="Larimer F."/>
            <person name="Land M."/>
            <person name="Hauser L."/>
            <person name="Markowitz V."/>
            <person name="Cheng J.-F."/>
            <person name="Hugenholtz P."/>
            <person name="Woyke T."/>
            <person name="Wu D."/>
            <person name="Spring S."/>
            <person name="Schueler E."/>
            <person name="Brambilla E."/>
            <person name="Klenk H.-P."/>
            <person name="Eisen J.A."/>
        </authorList>
    </citation>
    <scope>NUCLEOTIDE SEQUENCE</scope>
    <source>
        <strain evidence="12">DSM 4017</strain>
    </source>
</reference>
<dbReference type="InterPro" id="IPR004154">
    <property type="entry name" value="Anticodon-bd"/>
</dbReference>
<sequence>MDRYEQVIELAKRRGFLWNSFELYGGVAGFYDYGPLGCTLKRRIENMWREFYVINEGFMEIETPTIGIEDVFMASGHISGFSDPLCECLECGEAFRADHLVENHVELADALTNTELDNVIHDKDVTCPECGGNLGCAYEFNLMFKTGIGPGNGREGYMRPETAQGIFIDFQRLARYYREKLPFGATQIGKSFRNEISPRQGVIRLREFTQAEAEIFINPKHKKHPEFQKVADTLISICPSDCKEMGTAEKITVGQAVEDGIIAHEFLGYHIALTHSFLTGIGIRPDDLRFRQHKKDEMAHYAIDCWDAEIRTDRFGWIETVGIADRTDYDLKAHSKISKQDLSVYIEYDEPVISTRFAVKPDMGKIGPVFKGKAKQVAEALKDLDREDIDTGDDIKVVVDGDEVSVPRDMVNFTEETVKISGETVVPHVIEPSYGIDRILYCTMEHAFEEETVPVKERDESEESRTVLRFKPEIAPIQIAVLPLLTRNELITPAKKIVNSLKRKGLMVVYDDSGTIGRRYRRNDEIGTPYSITIDYQTLEDSTVTIRDRDSMKQIRSTMDGLEELLYGLIHGQRAFAEAGETV</sequence>
<evidence type="ECO:0000256" key="3">
    <source>
        <dbReference type="ARBA" id="ARBA00012829"/>
    </source>
</evidence>
<dbReference type="EC" id="6.1.1.14" evidence="3"/>
<evidence type="ECO:0000256" key="5">
    <source>
        <dbReference type="ARBA" id="ARBA00022598"/>
    </source>
</evidence>
<comment type="similarity">
    <text evidence="2">Belongs to the class-II aminoacyl-tRNA synthetase family.</text>
</comment>
<dbReference type="GO" id="GO:0006426">
    <property type="term" value="P:glycyl-tRNA aminoacylation"/>
    <property type="evidence" value="ECO:0007669"/>
    <property type="project" value="InterPro"/>
</dbReference>
<dbReference type="HOGENOM" id="CLU_015515_1_2_2"/>
<evidence type="ECO:0000256" key="6">
    <source>
        <dbReference type="ARBA" id="ARBA00022741"/>
    </source>
</evidence>
<dbReference type="NCBIfam" id="NF003211">
    <property type="entry name" value="PRK04173.1"/>
    <property type="match status" value="1"/>
</dbReference>
<dbReference type="AlphaFoldDB" id="F7XNM8"/>
<dbReference type="Pfam" id="PF03129">
    <property type="entry name" value="HGTP_anticodon"/>
    <property type="match status" value="1"/>
</dbReference>
<name>F7XNM8_METZD</name>
<keyword evidence="8" id="KW-0648">Protein biosynthesis</keyword>
<evidence type="ECO:0000256" key="4">
    <source>
        <dbReference type="ARBA" id="ARBA00022490"/>
    </source>
</evidence>
<dbReference type="GO" id="GO:0005524">
    <property type="term" value="F:ATP binding"/>
    <property type="evidence" value="ECO:0007669"/>
    <property type="project" value="UniProtKB-KW"/>
</dbReference>
<dbReference type="SUPFAM" id="SSF52954">
    <property type="entry name" value="Class II aaRS ABD-related"/>
    <property type="match status" value="1"/>
</dbReference>
<dbReference type="SUPFAM" id="SSF55681">
    <property type="entry name" value="Class II aaRS and biotin synthetases"/>
    <property type="match status" value="1"/>
</dbReference>
<dbReference type="STRING" id="679901.Mzhil_0252"/>
<keyword evidence="5 12" id="KW-0436">Ligase</keyword>
<dbReference type="GO" id="GO:0044281">
    <property type="term" value="P:small molecule metabolic process"/>
    <property type="evidence" value="ECO:0007669"/>
    <property type="project" value="UniProtKB-ARBA"/>
</dbReference>
<dbReference type="PRINTS" id="PR01043">
    <property type="entry name" value="TRNASYNTHGLY"/>
</dbReference>
<dbReference type="InterPro" id="IPR002315">
    <property type="entry name" value="tRNA-synt_gly"/>
</dbReference>
<dbReference type="InterPro" id="IPR002314">
    <property type="entry name" value="aa-tRNA-synt_IIb"/>
</dbReference>
<dbReference type="Proteomes" id="UP000006622">
    <property type="component" value="Chromosome"/>
</dbReference>
<dbReference type="FunFam" id="3.40.50.800:FF:000002">
    <property type="entry name" value="Glycine--tRNA ligase"/>
    <property type="match status" value="1"/>
</dbReference>
<dbReference type="InterPro" id="IPR036621">
    <property type="entry name" value="Anticodon-bd_dom_sf"/>
</dbReference>
<dbReference type="GO" id="GO:0004820">
    <property type="term" value="F:glycine-tRNA ligase activity"/>
    <property type="evidence" value="ECO:0007669"/>
    <property type="project" value="UniProtKB-EC"/>
</dbReference>
<dbReference type="InterPro" id="IPR027031">
    <property type="entry name" value="Gly-tRNA_synthase/POLG2"/>
</dbReference>
<evidence type="ECO:0000256" key="2">
    <source>
        <dbReference type="ARBA" id="ARBA00008226"/>
    </source>
</evidence>
<gene>
    <name evidence="12" type="ordered locus">Mzhil_0252</name>
</gene>
<evidence type="ECO:0000256" key="7">
    <source>
        <dbReference type="ARBA" id="ARBA00022840"/>
    </source>
</evidence>
<dbReference type="Pfam" id="PF00587">
    <property type="entry name" value="tRNA-synt_2b"/>
    <property type="match status" value="1"/>
</dbReference>
<dbReference type="PANTHER" id="PTHR10745">
    <property type="entry name" value="GLYCYL-TRNA SYNTHETASE/DNA POLYMERASE SUBUNIT GAMMA-2"/>
    <property type="match status" value="1"/>
</dbReference>
<keyword evidence="7" id="KW-0067">ATP-binding</keyword>
<dbReference type="NCBIfam" id="TIGR00389">
    <property type="entry name" value="glyS_dimeric"/>
    <property type="match status" value="1"/>
</dbReference>
<dbReference type="CDD" id="cd00774">
    <property type="entry name" value="GlyRS-like_core"/>
    <property type="match status" value="1"/>
</dbReference>
<evidence type="ECO:0000256" key="10">
    <source>
        <dbReference type="ARBA" id="ARBA00030057"/>
    </source>
</evidence>